<organism evidence="2 3">
    <name type="scientific">Lactococcus lactis subsp. lactis</name>
    <name type="common">Streptococcus lactis</name>
    <dbReference type="NCBI Taxonomy" id="1360"/>
    <lineage>
        <taxon>Bacteria</taxon>
        <taxon>Bacillati</taxon>
        <taxon>Bacillota</taxon>
        <taxon>Bacilli</taxon>
        <taxon>Lactobacillales</taxon>
        <taxon>Streptococcaceae</taxon>
        <taxon>Lactococcus</taxon>
    </lineage>
</organism>
<dbReference type="EMBL" id="LKLU01000017">
    <property type="protein sequence ID" value="KSU22887.1"/>
    <property type="molecule type" value="Genomic_DNA"/>
</dbReference>
<protein>
    <submittedName>
        <fullName evidence="2">Uncharacterized protein</fullName>
    </submittedName>
</protein>
<keyword evidence="1" id="KW-0812">Transmembrane</keyword>
<proteinExistence type="predicted"/>
<reference evidence="3" key="1">
    <citation type="submission" date="2015-10" db="EMBL/GenBank/DDBJ databases">
        <title>Draft Genome Sequences of 11 Lactococcus lactis subspecies cremoris strains.</title>
        <authorList>
            <person name="Wels M."/>
            <person name="Backus L."/>
            <person name="Boekhorst J."/>
            <person name="Dijkstra A."/>
            <person name="Beerthuizen M."/>
            <person name="Kelly W."/>
            <person name="Siezen R."/>
            <person name="Bachmann H."/>
            <person name="Van Hijum S."/>
        </authorList>
    </citation>
    <scope>NUCLEOTIDE SEQUENCE [LARGE SCALE GENOMIC DNA]</scope>
    <source>
        <strain evidence="3">M20</strain>
    </source>
</reference>
<keyword evidence="1" id="KW-0472">Membrane</keyword>
<evidence type="ECO:0000256" key="1">
    <source>
        <dbReference type="SAM" id="Phobius"/>
    </source>
</evidence>
<evidence type="ECO:0000313" key="2">
    <source>
        <dbReference type="EMBL" id="KSU22887.1"/>
    </source>
</evidence>
<dbReference type="AlphaFoldDB" id="A0A0V8EAM5"/>
<accession>A0A0V8EAM5</accession>
<feature type="transmembrane region" description="Helical" evidence="1">
    <location>
        <begin position="34"/>
        <end position="55"/>
    </location>
</feature>
<keyword evidence="1" id="KW-1133">Transmembrane helix</keyword>
<dbReference type="RefSeq" id="WP_017370017.1">
    <property type="nucleotide sequence ID" value="NZ_LKLU01000017.1"/>
</dbReference>
<name>A0A0V8EAM5_LACLL</name>
<sequence>MKNQDPVLIKIQEKQAKIEEESRLRPKHQIKNRIVIATSILLLSGILIGLLRIILTLVK</sequence>
<dbReference type="PATRIC" id="fig|1360.114.peg.1979"/>
<evidence type="ECO:0000313" key="3">
    <source>
        <dbReference type="Proteomes" id="UP000053719"/>
    </source>
</evidence>
<gene>
    <name evidence="2" type="ORF">M20_0428</name>
</gene>
<comment type="caution">
    <text evidence="2">The sequence shown here is derived from an EMBL/GenBank/DDBJ whole genome shotgun (WGS) entry which is preliminary data.</text>
</comment>
<dbReference type="GeneID" id="75143942"/>
<dbReference type="Proteomes" id="UP000053719">
    <property type="component" value="Unassembled WGS sequence"/>
</dbReference>